<dbReference type="PANTHER" id="PTHR21310">
    <property type="entry name" value="AMINOGLYCOSIDE PHOSPHOTRANSFERASE-RELATED-RELATED"/>
    <property type="match status" value="1"/>
</dbReference>
<reference evidence="2 3" key="1">
    <citation type="journal article" date="2023" name="Microbiol. Spectr.">
        <title>Synergy between Genome Mining, Metabolomics, and Bioinformatics Uncovers Antibacterial Chlorinated Carbazole Alkaloids and Their Biosynthetic Gene Cluster from Streptomyces tubbatahanensis sp. nov., a Novel Actinomycete Isolated from Sulu Sea, Philippines.</title>
        <authorList>
            <person name="Tenebro C.P."/>
            <person name="Trono D.J.V.L."/>
            <person name="Balida L.A.P."/>
            <person name="Bayog L.K.A."/>
            <person name="Bruna J.R."/>
            <person name="Sabido E.M."/>
            <person name="Caspe D.P.C."/>
            <person name="de Los Santos E.L.C."/>
            <person name="Saludes J.P."/>
            <person name="Dalisay D.S."/>
        </authorList>
    </citation>
    <scope>NUCLEOTIDE SEQUENCE [LARGE SCALE GENOMIC DNA]</scope>
    <source>
        <strain evidence="2 3">DSD3025</strain>
    </source>
</reference>
<dbReference type="EMBL" id="CP093846">
    <property type="protein sequence ID" value="UNT00206.1"/>
    <property type="molecule type" value="Genomic_DNA"/>
</dbReference>
<dbReference type="Gene3D" id="3.30.200.20">
    <property type="entry name" value="Phosphorylase Kinase, domain 1"/>
    <property type="match status" value="1"/>
</dbReference>
<dbReference type="Pfam" id="PF01636">
    <property type="entry name" value="APH"/>
    <property type="match status" value="1"/>
</dbReference>
<dbReference type="SUPFAM" id="SSF56112">
    <property type="entry name" value="Protein kinase-like (PK-like)"/>
    <property type="match status" value="1"/>
</dbReference>
<evidence type="ECO:0000259" key="1">
    <source>
        <dbReference type="Pfam" id="PF01636"/>
    </source>
</evidence>
<dbReference type="Proteomes" id="UP001202244">
    <property type="component" value="Chromosome"/>
</dbReference>
<dbReference type="InterPro" id="IPR002575">
    <property type="entry name" value="Aminoglycoside_PTrfase"/>
</dbReference>
<sequence>MSDAPAVPQAALTWAARAVGPRARVRHVRRLPGGTHAATHLLRIAPPKTEVVLRRFPPRDPAPAREAAVLRALDGLDARAPRLLAVDPAGRHCGAPAVLTSRVPGGADIRPADPEAAARRLGAALALVHAVPRARLSGLRDCMAAARFSAQRAGERTDEGPAAPVVAAHEERLARQPRVLTHFDYWSGNVLWEGSALSGVVDWSGAGSAPRGLDVSWCRLDLVLLHGPVLGHAVADAFHAAYESAARTEVSDLVLWDLFALRNAYRSVTTWLPNYHGLGRTDLTGEDLRARHTAWTAARLHAWRKGRS</sequence>
<dbReference type="Gene3D" id="3.90.1200.10">
    <property type="match status" value="1"/>
</dbReference>
<feature type="domain" description="Aminoglycoside phosphotransferase" evidence="1">
    <location>
        <begin position="28"/>
        <end position="245"/>
    </location>
</feature>
<gene>
    <name evidence="2" type="ORF">MMF93_29910</name>
</gene>
<evidence type="ECO:0000313" key="3">
    <source>
        <dbReference type="Proteomes" id="UP001202244"/>
    </source>
</evidence>
<dbReference type="InterPro" id="IPR051678">
    <property type="entry name" value="AGP_Transferase"/>
</dbReference>
<accession>A0ABY3Y0M1</accession>
<keyword evidence="3" id="KW-1185">Reference proteome</keyword>
<proteinExistence type="predicted"/>
<dbReference type="InterPro" id="IPR011009">
    <property type="entry name" value="Kinase-like_dom_sf"/>
</dbReference>
<organism evidence="2 3">
    <name type="scientific">Streptomyces tubbatahanensis</name>
    <dbReference type="NCBI Taxonomy" id="2923272"/>
    <lineage>
        <taxon>Bacteria</taxon>
        <taxon>Bacillati</taxon>
        <taxon>Actinomycetota</taxon>
        <taxon>Actinomycetes</taxon>
        <taxon>Kitasatosporales</taxon>
        <taxon>Streptomycetaceae</taxon>
        <taxon>Streptomyces</taxon>
    </lineage>
</organism>
<evidence type="ECO:0000313" key="2">
    <source>
        <dbReference type="EMBL" id="UNT00206.1"/>
    </source>
</evidence>
<protein>
    <submittedName>
        <fullName evidence="2">Aminoglycoside phosphotransferase family protein</fullName>
    </submittedName>
</protein>
<name>A0ABY3Y0M1_9ACTN</name>
<dbReference type="RefSeq" id="WP_242756288.1">
    <property type="nucleotide sequence ID" value="NZ_CP093846.1"/>
</dbReference>